<name>A0A1F8H7W9_9BACT</name>
<comment type="caution">
    <text evidence="1">The sequence shown here is derived from an EMBL/GenBank/DDBJ whole genome shotgun (WGS) entry which is preliminary data.</text>
</comment>
<gene>
    <name evidence="1" type="ORF">A3I39_00965</name>
</gene>
<dbReference type="EMBL" id="MGKW01000025">
    <property type="protein sequence ID" value="OGN33697.1"/>
    <property type="molecule type" value="Genomic_DNA"/>
</dbReference>
<evidence type="ECO:0000313" key="2">
    <source>
        <dbReference type="Proteomes" id="UP000178155"/>
    </source>
</evidence>
<protein>
    <submittedName>
        <fullName evidence="1">Uncharacterized protein</fullName>
    </submittedName>
</protein>
<proteinExistence type="predicted"/>
<sequence>MSKPKLLDLRLVECTWPKPANEAFERFCNVGRGHACRGFVFEDPQGDTLLVPVAGGFQFVRLNMFSGVKELGVAKAPARLIKRAAILAGQNAAVSKELTPLVGGFNWWEER</sequence>
<dbReference type="AlphaFoldDB" id="A0A1F8H7W9"/>
<dbReference type="Proteomes" id="UP000178155">
    <property type="component" value="Unassembled WGS sequence"/>
</dbReference>
<evidence type="ECO:0000313" key="1">
    <source>
        <dbReference type="EMBL" id="OGN33697.1"/>
    </source>
</evidence>
<organism evidence="1 2">
    <name type="scientific">Candidatus Yanofskybacteria bacterium RIFCSPLOWO2_02_FULL_47_9b</name>
    <dbReference type="NCBI Taxonomy" id="1802708"/>
    <lineage>
        <taxon>Bacteria</taxon>
        <taxon>Candidatus Yanofskyibacteriota</taxon>
    </lineage>
</organism>
<accession>A0A1F8H7W9</accession>
<reference evidence="1 2" key="1">
    <citation type="journal article" date="2016" name="Nat. Commun.">
        <title>Thousands of microbial genomes shed light on interconnected biogeochemical processes in an aquifer system.</title>
        <authorList>
            <person name="Anantharaman K."/>
            <person name="Brown C.T."/>
            <person name="Hug L.A."/>
            <person name="Sharon I."/>
            <person name="Castelle C.J."/>
            <person name="Probst A.J."/>
            <person name="Thomas B.C."/>
            <person name="Singh A."/>
            <person name="Wilkins M.J."/>
            <person name="Karaoz U."/>
            <person name="Brodie E.L."/>
            <person name="Williams K.H."/>
            <person name="Hubbard S.S."/>
            <person name="Banfield J.F."/>
        </authorList>
    </citation>
    <scope>NUCLEOTIDE SEQUENCE [LARGE SCALE GENOMIC DNA]</scope>
</reference>